<dbReference type="InterPro" id="IPR057970">
    <property type="entry name" value="T5_p143"/>
</dbReference>
<dbReference type="Pfam" id="PF25747">
    <property type="entry name" value="T5_p143"/>
    <property type="match status" value="1"/>
</dbReference>
<gene>
    <name evidence="2" type="ORF">UFOVP218_32</name>
</gene>
<dbReference type="EMBL" id="LR798261">
    <property type="protein sequence ID" value="CAB5218580.1"/>
    <property type="molecule type" value="Genomic_DNA"/>
</dbReference>
<name>A0A6J7WL71_9CAUD</name>
<proteinExistence type="predicted"/>
<evidence type="ECO:0000313" key="2">
    <source>
        <dbReference type="EMBL" id="CAB5218580.1"/>
    </source>
</evidence>
<sequence>MSAENFIKIFRDKRKSLEEAPDFADYSHWVNTNKTWFNKNRDDLEKMGLSQRVGFVVSEEKANELGVGPAFKQLAEQFTGNSDIGKPIVDTVDGKQVILFSNVPFKDGIERTLDKFFGEGTSSRAKEMGLVKGHIYGFMTGAVLGARDQLYNFLTKSKDHVPIMSENEADYAINFLDTLIRHLQQLDLESAELKTLTSPVFLKYTKSAENFLVELQTEKSNAASAKLVQKLAGRIGGSTGMRGLVNPTSTQEKALQGILQILIEDGSFSKNEILDFKSSPTLKELITDAVLEPIGRISKNPKKITSGNIKLPNEIPIAYVNEEAKRKYRQELKSTISDAKANKQKIQKQKDNIAQVKATLPTIADNGLTNLLSLLNLHLQDVISANMGGGSRSDILNYRTGRFASSVKVERLTTSREGMITAFYTYMKNPYATFSQGGKQAIPGTRDPKLLISKSIREIAAEKVGNRLRAVVI</sequence>
<accession>A0A6J7WL71</accession>
<protein>
    <submittedName>
        <fullName evidence="2">Uncharacterized protein</fullName>
    </submittedName>
</protein>
<evidence type="ECO:0000256" key="1">
    <source>
        <dbReference type="SAM" id="Coils"/>
    </source>
</evidence>
<organism evidence="2">
    <name type="scientific">uncultured Caudovirales phage</name>
    <dbReference type="NCBI Taxonomy" id="2100421"/>
    <lineage>
        <taxon>Viruses</taxon>
        <taxon>Duplodnaviria</taxon>
        <taxon>Heunggongvirae</taxon>
        <taxon>Uroviricota</taxon>
        <taxon>Caudoviricetes</taxon>
        <taxon>Peduoviridae</taxon>
        <taxon>Maltschvirus</taxon>
        <taxon>Maltschvirus maltsch</taxon>
    </lineage>
</organism>
<reference evidence="2" key="1">
    <citation type="submission" date="2020-05" db="EMBL/GenBank/DDBJ databases">
        <authorList>
            <person name="Chiriac C."/>
            <person name="Salcher M."/>
            <person name="Ghai R."/>
            <person name="Kavagutti S V."/>
        </authorList>
    </citation>
    <scope>NUCLEOTIDE SEQUENCE</scope>
</reference>
<feature type="coiled-coil region" evidence="1">
    <location>
        <begin position="329"/>
        <end position="359"/>
    </location>
</feature>
<keyword evidence="1" id="KW-0175">Coiled coil</keyword>